<protein>
    <recommendedName>
        <fullName evidence="5">Transmembrane protein</fullName>
    </recommendedName>
</protein>
<accession>A0ABP0SQ53</accession>
<evidence type="ECO:0000313" key="3">
    <source>
        <dbReference type="EMBL" id="CAK9114547.1"/>
    </source>
</evidence>
<feature type="compositionally biased region" description="Low complexity" evidence="1">
    <location>
        <begin position="298"/>
        <end position="312"/>
    </location>
</feature>
<feature type="transmembrane region" description="Helical" evidence="2">
    <location>
        <begin position="59"/>
        <end position="79"/>
    </location>
</feature>
<keyword evidence="2" id="KW-1133">Transmembrane helix</keyword>
<feature type="transmembrane region" description="Helical" evidence="2">
    <location>
        <begin position="28"/>
        <end position="47"/>
    </location>
</feature>
<gene>
    <name evidence="3" type="ORF">SCF082_LOCUS53051</name>
</gene>
<feature type="transmembrane region" description="Helical" evidence="2">
    <location>
        <begin position="383"/>
        <end position="402"/>
    </location>
</feature>
<keyword evidence="2" id="KW-0472">Membrane</keyword>
<name>A0ABP0SQ53_9DINO</name>
<proteinExistence type="predicted"/>
<dbReference type="EMBL" id="CAXAMM010044399">
    <property type="protein sequence ID" value="CAK9114547.1"/>
    <property type="molecule type" value="Genomic_DNA"/>
</dbReference>
<feature type="compositionally biased region" description="Basic and acidic residues" evidence="1">
    <location>
        <begin position="279"/>
        <end position="288"/>
    </location>
</feature>
<keyword evidence="2" id="KW-0812">Transmembrane</keyword>
<sequence length="412" mass="44921">MRRPFRTKGVRKAGRGTKVMNNTPRENYKVAGVVSAVLTVGAALKWAQQHKLHNEAQKSWGAGAVLFFVFTCVFLGLFLKEGDDSEPSVGTTQQPQAAALEEPPAQETQEGQTPGAEVVSAQSSAQGSEQGLAHRQQEETGRATHNGAEFASAGMSSRELREYLESLGGGAQRELPPPRPKDSFKPGGAAWRHDYDIDDAEALFGVPGQPPRLARHSGARNPLKRPGSQTGTNPGRRPERSHPISHPGIPGRRARADRLAEAHARKVWDARMREVEQRQLQEQSRLRAEAQAVAPQEGAQTGAQAAPSQAPPEEGDDEDFLGTIPAEELSRPVEEADGDELGDEVLRSFKQGSLEVEREMLETAKAWGKSALARLFERLKTRAGLAVLAAVLLAALAWWYWFRTNDDEDDQG</sequence>
<feature type="region of interest" description="Disordered" evidence="1">
    <location>
        <begin position="1"/>
        <end position="22"/>
    </location>
</feature>
<evidence type="ECO:0008006" key="5">
    <source>
        <dbReference type="Google" id="ProtNLM"/>
    </source>
</evidence>
<feature type="non-terminal residue" evidence="3">
    <location>
        <position position="412"/>
    </location>
</feature>
<feature type="compositionally biased region" description="Low complexity" evidence="1">
    <location>
        <begin position="91"/>
        <end position="131"/>
    </location>
</feature>
<feature type="compositionally biased region" description="Basic residues" evidence="1">
    <location>
        <begin position="1"/>
        <end position="15"/>
    </location>
</feature>
<reference evidence="3 4" key="1">
    <citation type="submission" date="2024-02" db="EMBL/GenBank/DDBJ databases">
        <authorList>
            <person name="Chen Y."/>
            <person name="Shah S."/>
            <person name="Dougan E. K."/>
            <person name="Thang M."/>
            <person name="Chan C."/>
        </authorList>
    </citation>
    <scope>NUCLEOTIDE SEQUENCE [LARGE SCALE GENOMIC DNA]</scope>
</reference>
<feature type="region of interest" description="Disordered" evidence="1">
    <location>
        <begin position="279"/>
        <end position="320"/>
    </location>
</feature>
<feature type="region of interest" description="Disordered" evidence="1">
    <location>
        <begin position="204"/>
        <end position="260"/>
    </location>
</feature>
<evidence type="ECO:0000256" key="2">
    <source>
        <dbReference type="SAM" id="Phobius"/>
    </source>
</evidence>
<evidence type="ECO:0000256" key="1">
    <source>
        <dbReference type="SAM" id="MobiDB-lite"/>
    </source>
</evidence>
<feature type="region of interest" description="Disordered" evidence="1">
    <location>
        <begin position="84"/>
        <end position="156"/>
    </location>
</feature>
<keyword evidence="4" id="KW-1185">Reference proteome</keyword>
<dbReference type="Proteomes" id="UP001642464">
    <property type="component" value="Unassembled WGS sequence"/>
</dbReference>
<comment type="caution">
    <text evidence="3">The sequence shown here is derived from an EMBL/GenBank/DDBJ whole genome shotgun (WGS) entry which is preliminary data.</text>
</comment>
<organism evidence="3 4">
    <name type="scientific">Durusdinium trenchii</name>
    <dbReference type="NCBI Taxonomy" id="1381693"/>
    <lineage>
        <taxon>Eukaryota</taxon>
        <taxon>Sar</taxon>
        <taxon>Alveolata</taxon>
        <taxon>Dinophyceae</taxon>
        <taxon>Suessiales</taxon>
        <taxon>Symbiodiniaceae</taxon>
        <taxon>Durusdinium</taxon>
    </lineage>
</organism>
<evidence type="ECO:0000313" key="4">
    <source>
        <dbReference type="Proteomes" id="UP001642464"/>
    </source>
</evidence>
<feature type="region of interest" description="Disordered" evidence="1">
    <location>
        <begin position="169"/>
        <end position="191"/>
    </location>
</feature>